<evidence type="ECO:0000256" key="3">
    <source>
        <dbReference type="ARBA" id="ARBA00022960"/>
    </source>
</evidence>
<dbReference type="PANTHER" id="PTHR30474:SF1">
    <property type="entry name" value="PEPTIDOGLYCAN GLYCOSYLTRANSFERASE MRDB"/>
    <property type="match status" value="1"/>
</dbReference>
<evidence type="ECO:0000256" key="2">
    <source>
        <dbReference type="ARBA" id="ARBA00022692"/>
    </source>
</evidence>
<dbReference type="GO" id="GO:0051301">
    <property type="term" value="P:cell division"/>
    <property type="evidence" value="ECO:0007669"/>
    <property type="project" value="InterPro"/>
</dbReference>
<evidence type="ECO:0000313" key="7">
    <source>
        <dbReference type="EMBL" id="RZO23784.1"/>
    </source>
</evidence>
<evidence type="ECO:0000313" key="8">
    <source>
        <dbReference type="Proteomes" id="UP000320146"/>
    </source>
</evidence>
<evidence type="ECO:0000256" key="6">
    <source>
        <dbReference type="SAM" id="Phobius"/>
    </source>
</evidence>
<proteinExistence type="predicted"/>
<sequence>YSYQFTRFRTLFLLTILFLSALPIIIQPDLGTGLVYILMGLMFLFICGVNRIYFIGMAMFAVMLSPIIYSFGLTTYQKGRIISWFSSDQDLSEKWNILQSEISIGSGGLAGEGFLNSKQNEFNFLPEADTDFIFSIYAEQFGFLGVLILLIMLACFIGLTTLLSMTEKRLTSDLSPYYIGTYCTLVIGFSFLLNILMVSGMIPVVGLPLPFFTKGGSSLLCFSIMLGLIFTSRGFLR</sequence>
<dbReference type="EMBL" id="SHBL01000025">
    <property type="protein sequence ID" value="RZO23784.1"/>
    <property type="molecule type" value="Genomic_DNA"/>
</dbReference>
<feature type="transmembrane region" description="Helical" evidence="6">
    <location>
        <begin position="141"/>
        <end position="165"/>
    </location>
</feature>
<dbReference type="PANTHER" id="PTHR30474">
    <property type="entry name" value="CELL CYCLE PROTEIN"/>
    <property type="match status" value="1"/>
</dbReference>
<gene>
    <name evidence="7" type="ORF">EVA99_03185</name>
</gene>
<keyword evidence="5 6" id="KW-0472">Membrane</keyword>
<keyword evidence="3" id="KW-0133">Cell shape</keyword>
<feature type="transmembrane region" description="Helical" evidence="6">
    <location>
        <begin position="57"/>
        <end position="76"/>
    </location>
</feature>
<feature type="transmembrane region" description="Helical" evidence="6">
    <location>
        <begin position="33"/>
        <end position="50"/>
    </location>
</feature>
<comment type="caution">
    <text evidence="7">The sequence shown here is derived from an EMBL/GenBank/DDBJ whole genome shotgun (WGS) entry which is preliminary data.</text>
</comment>
<evidence type="ECO:0000256" key="5">
    <source>
        <dbReference type="ARBA" id="ARBA00023136"/>
    </source>
</evidence>
<dbReference type="GO" id="GO:0015648">
    <property type="term" value="F:lipid-linked peptidoglycan transporter activity"/>
    <property type="evidence" value="ECO:0007669"/>
    <property type="project" value="TreeGrafter"/>
</dbReference>
<dbReference type="InterPro" id="IPR001182">
    <property type="entry name" value="FtsW/RodA"/>
</dbReference>
<feature type="transmembrane region" description="Helical" evidence="6">
    <location>
        <begin position="217"/>
        <end position="236"/>
    </location>
</feature>
<evidence type="ECO:0000256" key="1">
    <source>
        <dbReference type="ARBA" id="ARBA00004141"/>
    </source>
</evidence>
<keyword evidence="4 6" id="KW-1133">Transmembrane helix</keyword>
<comment type="subcellular location">
    <subcellularLocation>
        <location evidence="1">Membrane</location>
        <topology evidence="1">Multi-pass membrane protein</topology>
    </subcellularLocation>
</comment>
<protein>
    <submittedName>
        <fullName evidence="7">Rod shape-determining protein RodA</fullName>
    </submittedName>
</protein>
<feature type="non-terminal residue" evidence="7">
    <location>
        <position position="1"/>
    </location>
</feature>
<dbReference type="GO" id="GO:0032153">
    <property type="term" value="C:cell division site"/>
    <property type="evidence" value="ECO:0007669"/>
    <property type="project" value="TreeGrafter"/>
</dbReference>
<accession>A0A520MRE9</accession>
<keyword evidence="2 6" id="KW-0812">Transmembrane</keyword>
<dbReference type="Pfam" id="PF01098">
    <property type="entry name" value="FTSW_RODA_SPOVE"/>
    <property type="match status" value="1"/>
</dbReference>
<name>A0A520MRE9_9GAMM</name>
<dbReference type="Proteomes" id="UP000320146">
    <property type="component" value="Unassembled WGS sequence"/>
</dbReference>
<organism evidence="7 8">
    <name type="scientific">SAR86 cluster bacterium</name>
    <dbReference type="NCBI Taxonomy" id="2030880"/>
    <lineage>
        <taxon>Bacteria</taxon>
        <taxon>Pseudomonadati</taxon>
        <taxon>Pseudomonadota</taxon>
        <taxon>Gammaproteobacteria</taxon>
        <taxon>SAR86 cluster</taxon>
    </lineage>
</organism>
<reference evidence="7 8" key="1">
    <citation type="submission" date="2019-02" db="EMBL/GenBank/DDBJ databases">
        <title>Prokaryotic population dynamics and viral predation in marine succession experiment using metagenomics: the confinement effect.</title>
        <authorList>
            <person name="Haro-Moreno J.M."/>
            <person name="Rodriguez-Valera F."/>
            <person name="Lopez-Perez M."/>
        </authorList>
    </citation>
    <scope>NUCLEOTIDE SEQUENCE [LARGE SCALE GENOMIC DNA]</scope>
    <source>
        <strain evidence="7">MED-G166</strain>
    </source>
</reference>
<dbReference type="GO" id="GO:0005886">
    <property type="term" value="C:plasma membrane"/>
    <property type="evidence" value="ECO:0007669"/>
    <property type="project" value="TreeGrafter"/>
</dbReference>
<evidence type="ECO:0000256" key="4">
    <source>
        <dbReference type="ARBA" id="ARBA00022989"/>
    </source>
</evidence>
<dbReference type="GO" id="GO:0008360">
    <property type="term" value="P:regulation of cell shape"/>
    <property type="evidence" value="ECO:0007669"/>
    <property type="project" value="UniProtKB-KW"/>
</dbReference>
<feature type="transmembrane region" description="Helical" evidence="6">
    <location>
        <begin position="177"/>
        <end position="197"/>
    </location>
</feature>
<dbReference type="AlphaFoldDB" id="A0A520MRE9"/>